<feature type="compositionally biased region" description="Polar residues" evidence="1">
    <location>
        <begin position="1"/>
        <end position="11"/>
    </location>
</feature>
<accession>V5EM25</accession>
<keyword evidence="3" id="KW-1185">Reference proteome</keyword>
<proteinExistence type="predicted"/>
<dbReference type="AlphaFoldDB" id="V5EM25"/>
<sequence>MTIISGSSSAESVRKEAPNTPPQIPIQLEPIMATSEPGFDDLYPWHKHSAEQPKLDEPPPIGGSIGPVIKFEEEAHVAAHQMASSSLSSEPSTFANVHQFSKVGSSTVEKPLSSAAMYRTASAPNTQLSPAFSPLSIASSSVSLRSYQHSPASPAPYGGSLQADTPPDDLSAGGEILDIFSDDRLPGYQVWPRGQPSSSALAVRIPRQLVGWKAILMDAGNFDDAAFSSDAALAKKARRASKVLGKQGWEVRQERLKNSYDFRRGSGIWASMHGGHRLFKHEWHVIVKDGTRYVWRMDKKALALYREEDEVKVAEYRRAMRVKLGIDQT</sequence>
<protein>
    <submittedName>
        <fullName evidence="2">Uncharacterized protein</fullName>
    </submittedName>
</protein>
<dbReference type="OrthoDB" id="2547303at2759"/>
<organism evidence="2 3">
    <name type="scientific">Kalmanozyma brasiliensis (strain GHG001)</name>
    <name type="common">Yeast</name>
    <name type="synonym">Pseudozyma brasiliensis</name>
    <dbReference type="NCBI Taxonomy" id="1365824"/>
    <lineage>
        <taxon>Eukaryota</taxon>
        <taxon>Fungi</taxon>
        <taxon>Dikarya</taxon>
        <taxon>Basidiomycota</taxon>
        <taxon>Ustilaginomycotina</taxon>
        <taxon>Ustilaginomycetes</taxon>
        <taxon>Ustilaginales</taxon>
        <taxon>Ustilaginaceae</taxon>
        <taxon>Kalmanozyma</taxon>
    </lineage>
</organism>
<gene>
    <name evidence="2" type="ORF">PSEUBRA_SCAF3g03684</name>
</gene>
<feature type="region of interest" description="Disordered" evidence="1">
    <location>
        <begin position="148"/>
        <end position="168"/>
    </location>
</feature>
<dbReference type="Proteomes" id="UP000019377">
    <property type="component" value="Unassembled WGS sequence"/>
</dbReference>
<dbReference type="RefSeq" id="XP_016291154.1">
    <property type="nucleotide sequence ID" value="XM_016437621.1"/>
</dbReference>
<name>V5EM25_KALBG</name>
<dbReference type="EMBL" id="KI545873">
    <property type="protein sequence ID" value="EST06165.1"/>
    <property type="molecule type" value="Genomic_DNA"/>
</dbReference>
<reference evidence="3" key="1">
    <citation type="journal article" date="2013" name="Genome Announc.">
        <title>Draft genome sequence of Pseudozyma brasiliensis sp. nov. strain GHG001, a high producer of endo-1,4-xylanase isolated from an insect pest of sugarcane.</title>
        <authorList>
            <person name="Oliveira J.V.D.C."/>
            <person name="dos Santos R.A.C."/>
            <person name="Borges T.A."/>
            <person name="Riano-Pachon D.M."/>
            <person name="Goldman G.H."/>
        </authorList>
    </citation>
    <scope>NUCLEOTIDE SEQUENCE [LARGE SCALE GENOMIC DNA]</scope>
    <source>
        <strain evidence="3">GHG001</strain>
    </source>
</reference>
<evidence type="ECO:0000313" key="3">
    <source>
        <dbReference type="Proteomes" id="UP000019377"/>
    </source>
</evidence>
<dbReference type="HOGENOM" id="CLU_845024_0_0_1"/>
<evidence type="ECO:0000256" key="1">
    <source>
        <dbReference type="SAM" id="MobiDB-lite"/>
    </source>
</evidence>
<feature type="region of interest" description="Disordered" evidence="1">
    <location>
        <begin position="1"/>
        <end position="26"/>
    </location>
</feature>
<evidence type="ECO:0000313" key="2">
    <source>
        <dbReference type="EMBL" id="EST06165.1"/>
    </source>
</evidence>
<dbReference type="GeneID" id="27420299"/>